<gene>
    <name evidence="1" type="ORF">QFZ53_001492</name>
</gene>
<protein>
    <submittedName>
        <fullName evidence="1">Uncharacterized protein</fullName>
    </submittedName>
</protein>
<evidence type="ECO:0000313" key="2">
    <source>
        <dbReference type="Proteomes" id="UP001244427"/>
    </source>
</evidence>
<dbReference type="Proteomes" id="UP001244427">
    <property type="component" value="Unassembled WGS sequence"/>
</dbReference>
<comment type="caution">
    <text evidence="1">The sequence shown here is derived from an EMBL/GenBank/DDBJ whole genome shotgun (WGS) entry which is preliminary data.</text>
</comment>
<organism evidence="1 2">
    <name type="scientific">Microbacterium natoriense</name>
    <dbReference type="NCBI Taxonomy" id="284570"/>
    <lineage>
        <taxon>Bacteria</taxon>
        <taxon>Bacillati</taxon>
        <taxon>Actinomycetota</taxon>
        <taxon>Actinomycetes</taxon>
        <taxon>Micrococcales</taxon>
        <taxon>Microbacteriaceae</taxon>
        <taxon>Microbacterium</taxon>
    </lineage>
</organism>
<proteinExistence type="predicted"/>
<accession>A0AAW8EYJ4</accession>
<name>A0AAW8EYJ4_9MICO</name>
<sequence>MYTKALNDGGPFPISMRLAIADPPYLGRANRWYGSGRGHRGGVGRAAAHEAASEWDDPATHRALVERLEAAYDGWAIAAAADSVHV</sequence>
<reference evidence="1 2" key="1">
    <citation type="submission" date="2023-07" db="EMBL/GenBank/DDBJ databases">
        <title>Comparative genomics of wheat-associated soil bacteria to identify genetic determinants of phenazine resistance.</title>
        <authorList>
            <person name="Mouncey N."/>
        </authorList>
    </citation>
    <scope>NUCLEOTIDE SEQUENCE [LARGE SCALE GENOMIC DNA]</scope>
    <source>
        <strain evidence="1 2">W4I9-1</strain>
    </source>
</reference>
<dbReference type="EMBL" id="JAUSXV010000001">
    <property type="protein sequence ID" value="MDQ0647296.1"/>
    <property type="molecule type" value="Genomic_DNA"/>
</dbReference>
<dbReference type="AlphaFoldDB" id="A0AAW8EYJ4"/>
<keyword evidence="2" id="KW-1185">Reference proteome</keyword>
<evidence type="ECO:0000313" key="1">
    <source>
        <dbReference type="EMBL" id="MDQ0647296.1"/>
    </source>
</evidence>